<dbReference type="EMBL" id="CP011267">
    <property type="protein sequence ID" value="AKG91130.1"/>
    <property type="molecule type" value="Genomic_DNA"/>
</dbReference>
<protein>
    <submittedName>
        <fullName evidence="4">Methylmalonyl-CoA decarboxylase alpha subunit</fullName>
        <ecNumber evidence="4">4.1.1.41</ecNumber>
    </submittedName>
</protein>
<dbReference type="FunFam" id="3.90.226.10:FF:000017">
    <property type="entry name" value="Propionyl-CoA carboxylase subunit beta 5"/>
    <property type="match status" value="1"/>
</dbReference>
<dbReference type="KEGG" id="gah:GAH_01582"/>
<dbReference type="PROSITE" id="PS50989">
    <property type="entry name" value="COA_CT_CTER"/>
    <property type="match status" value="1"/>
</dbReference>
<dbReference type="InParanoid" id="A0A0F7IFE0"/>
<keyword evidence="4" id="KW-0456">Lyase</keyword>
<organism evidence="4 5">
    <name type="scientific">Geoglobus ahangari</name>
    <dbReference type="NCBI Taxonomy" id="113653"/>
    <lineage>
        <taxon>Archaea</taxon>
        <taxon>Methanobacteriati</taxon>
        <taxon>Methanobacteriota</taxon>
        <taxon>Archaeoglobi</taxon>
        <taxon>Archaeoglobales</taxon>
        <taxon>Archaeoglobaceae</taxon>
        <taxon>Geoglobus</taxon>
    </lineage>
</organism>
<dbReference type="STRING" id="113653.GAH_01582"/>
<proteinExistence type="inferred from homology"/>
<evidence type="ECO:0000256" key="1">
    <source>
        <dbReference type="ARBA" id="ARBA00006102"/>
    </source>
</evidence>
<dbReference type="Pfam" id="PF01039">
    <property type="entry name" value="Carboxyl_trans"/>
    <property type="match status" value="1"/>
</dbReference>
<dbReference type="FunFam" id="3.90.226.10:FF:000016">
    <property type="entry name" value="Propionyl-CoA carboxylase, beta subunit"/>
    <property type="match status" value="1"/>
</dbReference>
<evidence type="ECO:0000259" key="3">
    <source>
        <dbReference type="PROSITE" id="PS50989"/>
    </source>
</evidence>
<evidence type="ECO:0000313" key="4">
    <source>
        <dbReference type="EMBL" id="AKG91130.1"/>
    </source>
</evidence>
<name>A0A0F7IFE0_9EURY</name>
<dbReference type="GO" id="GO:0016829">
    <property type="term" value="F:lyase activity"/>
    <property type="evidence" value="ECO:0007669"/>
    <property type="project" value="UniProtKB-KW"/>
</dbReference>
<keyword evidence="5" id="KW-1185">Reference proteome</keyword>
<sequence length="516" mass="56809">MRKELLDELYRRKEKIKQMGGEERIKKQHDAGKLTARERIELLLDPGSFVEINPFVEKRNTDFGLDKVELPADGVVTGYGTIDGRPIAVFAQDFTVMGGSLGEMHGYKIAYLLDFAMKVGIPVIGLNDSGGARIQEGVDALKGYGDIFYRNTLASGVIPQISVILGPCAGGAVYSPAIGDFIVMTKNKGCYMFITGPNVIKTVTGEEVTPQELGGWEAHAMKSGNAHLVAEDDESAMRLVRKLISFLPLNNLEDPPQVDTGDNPARTTPEIYDIIPDDPNKPYDVRDVIRAVVDNGDFFEIHEYFAPNAVVGFARMDGRTVGIVANNPKFYAGTLDVNSSDKIARFVRFCDAFNIPVLTFVDVPGYLPGVQQEYGGIIRHGAKVLYAYSEATVPLVTIILRKAYGGAYLAMGSKHLGADVVYAYPTAEIAVMGPEGAAEIVFRKEIAKADDPEKVRQEKIQEYRERFANPYRAAARGYIDDVIDPKFTRVKVISALRVLETKREKLPPKKHGNIPL</sequence>
<evidence type="ECO:0000259" key="2">
    <source>
        <dbReference type="PROSITE" id="PS50980"/>
    </source>
</evidence>
<dbReference type="InterPro" id="IPR034733">
    <property type="entry name" value="AcCoA_carboxyl_beta"/>
</dbReference>
<dbReference type="InterPro" id="IPR029045">
    <property type="entry name" value="ClpP/crotonase-like_dom_sf"/>
</dbReference>
<dbReference type="PANTHER" id="PTHR43842:SF2">
    <property type="entry name" value="PROPIONYL-COA CARBOXYLASE BETA CHAIN, MITOCHONDRIAL"/>
    <property type="match status" value="1"/>
</dbReference>
<dbReference type="Gene3D" id="3.90.226.10">
    <property type="entry name" value="2-enoyl-CoA Hydratase, Chain A, domain 1"/>
    <property type="match status" value="2"/>
</dbReference>
<dbReference type="PATRIC" id="fig|113653.22.peg.1560"/>
<dbReference type="InterPro" id="IPR051047">
    <property type="entry name" value="AccD/PCCB"/>
</dbReference>
<dbReference type="HOGENOM" id="CLU_018822_6_2_2"/>
<dbReference type="PANTHER" id="PTHR43842">
    <property type="entry name" value="PROPIONYL-COA CARBOXYLASE BETA CHAIN"/>
    <property type="match status" value="1"/>
</dbReference>
<dbReference type="InterPro" id="IPR011763">
    <property type="entry name" value="COA_CT_C"/>
</dbReference>
<dbReference type="GO" id="GO:0004658">
    <property type="term" value="F:propionyl-CoA carboxylase activity"/>
    <property type="evidence" value="ECO:0007669"/>
    <property type="project" value="TreeGrafter"/>
</dbReference>
<reference evidence="4 5" key="1">
    <citation type="submission" date="2015-04" db="EMBL/GenBank/DDBJ databases">
        <title>The complete genome sequence of the hyperthermophilic, obligate iron-reducing archaeon Geoglobus ahangari strain 234T.</title>
        <authorList>
            <person name="Manzella M.P."/>
            <person name="Holmes D.E."/>
            <person name="Rocheleau J.M."/>
            <person name="Chung A."/>
            <person name="Reguera G."/>
            <person name="Kashefi K."/>
        </authorList>
    </citation>
    <scope>NUCLEOTIDE SEQUENCE [LARGE SCALE GENOMIC DNA]</scope>
    <source>
        <strain evidence="4 5">234</strain>
    </source>
</reference>
<feature type="domain" description="CoA carboxyltransferase N-terminal" evidence="2">
    <location>
        <begin position="2"/>
        <end position="259"/>
    </location>
</feature>
<dbReference type="InterPro" id="IPR011762">
    <property type="entry name" value="COA_CT_N"/>
</dbReference>
<dbReference type="AlphaFoldDB" id="A0A0F7IFE0"/>
<dbReference type="EC" id="4.1.1.41" evidence="4"/>
<gene>
    <name evidence="4" type="ORF">GAH_01582</name>
</gene>
<dbReference type="OrthoDB" id="30579at2157"/>
<dbReference type="Proteomes" id="UP000034723">
    <property type="component" value="Chromosome"/>
</dbReference>
<evidence type="ECO:0000313" key="5">
    <source>
        <dbReference type="Proteomes" id="UP000034723"/>
    </source>
</evidence>
<feature type="domain" description="CoA carboxyltransferase C-terminal" evidence="3">
    <location>
        <begin position="260"/>
        <end position="498"/>
    </location>
</feature>
<dbReference type="SUPFAM" id="SSF52096">
    <property type="entry name" value="ClpP/crotonase"/>
    <property type="match status" value="2"/>
</dbReference>
<accession>A0A0F7IFE0</accession>
<dbReference type="PROSITE" id="PS50980">
    <property type="entry name" value="COA_CT_NTER"/>
    <property type="match status" value="1"/>
</dbReference>
<comment type="similarity">
    <text evidence="1">Belongs to the AccD/PCCB family.</text>
</comment>